<keyword evidence="5" id="KW-1185">Reference proteome</keyword>
<feature type="compositionally biased region" description="Basic residues" evidence="2">
    <location>
        <begin position="291"/>
        <end position="300"/>
    </location>
</feature>
<dbReference type="SMART" id="SM00311">
    <property type="entry name" value="PWI"/>
    <property type="match status" value="1"/>
</dbReference>
<feature type="region of interest" description="Disordered" evidence="2">
    <location>
        <begin position="164"/>
        <end position="388"/>
    </location>
</feature>
<feature type="compositionally biased region" description="Basic and acidic residues" evidence="2">
    <location>
        <begin position="268"/>
        <end position="279"/>
    </location>
</feature>
<evidence type="ECO:0000313" key="4">
    <source>
        <dbReference type="EMBL" id="KAK2196625.1"/>
    </source>
</evidence>
<reference evidence="4" key="1">
    <citation type="journal article" date="2023" name="Nat. Microbiol.">
        <title>Babesia duncani multi-omics identifies virulence factors and drug targets.</title>
        <authorList>
            <person name="Singh P."/>
            <person name="Lonardi S."/>
            <person name="Liang Q."/>
            <person name="Vydyam P."/>
            <person name="Khabirova E."/>
            <person name="Fang T."/>
            <person name="Gihaz S."/>
            <person name="Thekkiniath J."/>
            <person name="Munshi M."/>
            <person name="Abel S."/>
            <person name="Ciampossin L."/>
            <person name="Batugedara G."/>
            <person name="Gupta M."/>
            <person name="Lu X.M."/>
            <person name="Lenz T."/>
            <person name="Chakravarty S."/>
            <person name="Cornillot E."/>
            <person name="Hu Y."/>
            <person name="Ma W."/>
            <person name="Gonzalez L.M."/>
            <person name="Sanchez S."/>
            <person name="Estrada K."/>
            <person name="Sanchez-Flores A."/>
            <person name="Montero E."/>
            <person name="Harb O.S."/>
            <person name="Le Roch K.G."/>
            <person name="Mamoun C.B."/>
        </authorList>
    </citation>
    <scope>NUCLEOTIDE SEQUENCE</scope>
    <source>
        <strain evidence="4">WA1</strain>
    </source>
</reference>
<organism evidence="4 5">
    <name type="scientific">Babesia duncani</name>
    <dbReference type="NCBI Taxonomy" id="323732"/>
    <lineage>
        <taxon>Eukaryota</taxon>
        <taxon>Sar</taxon>
        <taxon>Alveolata</taxon>
        <taxon>Apicomplexa</taxon>
        <taxon>Aconoidasida</taxon>
        <taxon>Piroplasmida</taxon>
        <taxon>Babesiidae</taxon>
        <taxon>Babesia</taxon>
    </lineage>
</organism>
<feature type="domain" description="PWI" evidence="3">
    <location>
        <begin position="29"/>
        <end position="150"/>
    </location>
</feature>
<dbReference type="PROSITE" id="PS51025">
    <property type="entry name" value="PWI"/>
    <property type="match status" value="1"/>
</dbReference>
<dbReference type="PANTHER" id="PTHR23148:SF0">
    <property type="entry name" value="SERINE_ARGININE REPETITIVE MATRIX PROTEIN 1"/>
    <property type="match status" value="1"/>
</dbReference>
<feature type="compositionally biased region" description="Low complexity" evidence="2">
    <location>
        <begin position="325"/>
        <end position="365"/>
    </location>
</feature>
<sequence length="388" mass="44884">MASSARFHRGGDDIKEPYLAGKERQLLESKKWPPCFSQPVDITKIQISALKPWINKRVSELMGVEDDIVVEYCLGQLQYFGEHDAKANKINAGDGGAVLNEKPFLDPKKLQINLTGFMAKKAHVFVRELWELLLDAQSNEFGIPQVIIDAKKKELEDIKSAANRVDKEIHEHSRHNENGRRQSRESSPSGDVWYKRKEYQRRVKKRGDRDKYRRNYTSRYSDSRSSSRSYTRSKSRARRRSPSSDSSKSRSSYRKKHYSRSSSPSRSYSRDTDTYDSSRRSSSSESSDSHYKRHDKKRLRSISSSREYRRRHRNYRESKKRRKSYSTSSSSSSSSRSYSSPSSTSSSGSPSRSRSAKYKSASSRSSHSRRSRSSRSESHQYKSRSDSR</sequence>
<feature type="compositionally biased region" description="Low complexity" evidence="2">
    <location>
        <begin position="217"/>
        <end position="230"/>
    </location>
</feature>
<evidence type="ECO:0000259" key="3">
    <source>
        <dbReference type="PROSITE" id="PS51025"/>
    </source>
</evidence>
<comment type="caution">
    <text evidence="4">The sequence shown here is derived from an EMBL/GenBank/DDBJ whole genome shotgun (WGS) entry which is preliminary data.</text>
</comment>
<dbReference type="Gene3D" id="1.20.1390.10">
    <property type="entry name" value="PWI domain"/>
    <property type="match status" value="1"/>
</dbReference>
<feature type="compositionally biased region" description="Basic and acidic residues" evidence="2">
    <location>
        <begin position="164"/>
        <end position="184"/>
    </location>
</feature>
<dbReference type="PANTHER" id="PTHR23148">
    <property type="entry name" value="SERINE/ARGININE REGULATED NUCLEAR MATRIX PROTEIN"/>
    <property type="match status" value="1"/>
</dbReference>
<dbReference type="InterPro" id="IPR002483">
    <property type="entry name" value="PWI_dom"/>
</dbReference>
<feature type="compositionally biased region" description="Basic residues" evidence="2">
    <location>
        <begin position="308"/>
        <end position="324"/>
    </location>
</feature>
<dbReference type="Pfam" id="PF01480">
    <property type="entry name" value="PWI"/>
    <property type="match status" value="1"/>
</dbReference>
<accession>A0AAD9PKP8</accession>
<protein>
    <submittedName>
        <fullName evidence="4">Bifunctional PWI domain superfamily/PWI domain</fullName>
    </submittedName>
</protein>
<evidence type="ECO:0000256" key="2">
    <source>
        <dbReference type="SAM" id="MobiDB-lite"/>
    </source>
</evidence>
<keyword evidence="1" id="KW-0507">mRNA processing</keyword>
<feature type="compositionally biased region" description="Basic residues" evidence="2">
    <location>
        <begin position="231"/>
        <end position="241"/>
    </location>
</feature>
<dbReference type="Proteomes" id="UP001214638">
    <property type="component" value="Unassembled WGS sequence"/>
</dbReference>
<dbReference type="RefSeq" id="XP_067803467.1">
    <property type="nucleotide sequence ID" value="XM_067946903.1"/>
</dbReference>
<dbReference type="InterPro" id="IPR052225">
    <property type="entry name" value="Ser/Arg_repetitive_matrix"/>
</dbReference>
<dbReference type="GO" id="GO:0003723">
    <property type="term" value="F:RNA binding"/>
    <property type="evidence" value="ECO:0007669"/>
    <property type="project" value="TreeGrafter"/>
</dbReference>
<dbReference type="GO" id="GO:0006397">
    <property type="term" value="P:mRNA processing"/>
    <property type="evidence" value="ECO:0007669"/>
    <property type="project" value="UniProtKB-KW"/>
</dbReference>
<dbReference type="GO" id="GO:0005681">
    <property type="term" value="C:spliceosomal complex"/>
    <property type="evidence" value="ECO:0007669"/>
    <property type="project" value="TreeGrafter"/>
</dbReference>
<dbReference type="KEGG" id="bdw:94336171"/>
<dbReference type="InterPro" id="IPR036483">
    <property type="entry name" value="PWI_dom_sf"/>
</dbReference>
<proteinExistence type="predicted"/>
<gene>
    <name evidence="4" type="ORF">BdWA1_001873</name>
</gene>
<dbReference type="EMBL" id="JALLKP010000002">
    <property type="protein sequence ID" value="KAK2196625.1"/>
    <property type="molecule type" value="Genomic_DNA"/>
</dbReference>
<dbReference type="GO" id="GO:0048024">
    <property type="term" value="P:regulation of mRNA splicing, via spliceosome"/>
    <property type="evidence" value="ECO:0007669"/>
    <property type="project" value="TreeGrafter"/>
</dbReference>
<dbReference type="GeneID" id="94336171"/>
<dbReference type="SUPFAM" id="SSF101233">
    <property type="entry name" value="PWI domain"/>
    <property type="match status" value="1"/>
</dbReference>
<evidence type="ECO:0000313" key="5">
    <source>
        <dbReference type="Proteomes" id="UP001214638"/>
    </source>
</evidence>
<name>A0AAD9PKP8_9APIC</name>
<evidence type="ECO:0000256" key="1">
    <source>
        <dbReference type="ARBA" id="ARBA00022664"/>
    </source>
</evidence>
<dbReference type="AlphaFoldDB" id="A0AAD9PKP8"/>
<feature type="compositionally biased region" description="Basic and acidic residues" evidence="2">
    <location>
        <begin position="374"/>
        <end position="388"/>
    </location>
</feature>
<feature type="compositionally biased region" description="Basic and acidic residues" evidence="2">
    <location>
        <begin position="193"/>
        <end position="213"/>
    </location>
</feature>